<evidence type="ECO:0000313" key="7">
    <source>
        <dbReference type="Proteomes" id="UP000472274"/>
    </source>
</evidence>
<feature type="compositionally biased region" description="Polar residues" evidence="4">
    <location>
        <begin position="270"/>
        <end position="279"/>
    </location>
</feature>
<dbReference type="InterPro" id="IPR007110">
    <property type="entry name" value="Ig-like_dom"/>
</dbReference>
<dbReference type="SMART" id="SM00408">
    <property type="entry name" value="IGc2"/>
    <property type="match status" value="3"/>
</dbReference>
<dbReference type="Pfam" id="PF13927">
    <property type="entry name" value="Ig_3"/>
    <property type="match status" value="1"/>
</dbReference>
<organism evidence="6 7">
    <name type="scientific">Terrapene triunguis</name>
    <name type="common">Three-toed box turtle</name>
    <dbReference type="NCBI Taxonomy" id="2587831"/>
    <lineage>
        <taxon>Eukaryota</taxon>
        <taxon>Metazoa</taxon>
        <taxon>Chordata</taxon>
        <taxon>Craniata</taxon>
        <taxon>Vertebrata</taxon>
        <taxon>Euteleostomi</taxon>
        <taxon>Archelosauria</taxon>
        <taxon>Testudinata</taxon>
        <taxon>Testudines</taxon>
        <taxon>Cryptodira</taxon>
        <taxon>Durocryptodira</taxon>
        <taxon>Testudinoidea</taxon>
        <taxon>Emydidae</taxon>
        <taxon>Terrapene</taxon>
    </lineage>
</organism>
<proteinExistence type="predicted"/>
<dbReference type="Gene3D" id="2.60.40.10">
    <property type="entry name" value="Immunoglobulins"/>
    <property type="match status" value="3"/>
</dbReference>
<keyword evidence="1" id="KW-0732">Signal</keyword>
<protein>
    <recommendedName>
        <fullName evidence="5">Ig-like domain-containing protein</fullName>
    </recommendedName>
</protein>
<accession>A0A674K7J6</accession>
<keyword evidence="3" id="KW-0393">Immunoglobulin domain</keyword>
<reference evidence="6" key="2">
    <citation type="submission" date="2025-09" db="UniProtKB">
        <authorList>
            <consortium name="Ensembl"/>
        </authorList>
    </citation>
    <scope>IDENTIFICATION</scope>
</reference>
<dbReference type="InterPro" id="IPR036179">
    <property type="entry name" value="Ig-like_dom_sf"/>
</dbReference>
<dbReference type="Ensembl" id="ENSTMTT00000028271.1">
    <property type="protein sequence ID" value="ENSTMTP00000027289.1"/>
    <property type="gene ID" value="ENSTMTG00000019734.1"/>
</dbReference>
<dbReference type="SMART" id="SM00409">
    <property type="entry name" value="IG"/>
    <property type="match status" value="3"/>
</dbReference>
<evidence type="ECO:0000256" key="1">
    <source>
        <dbReference type="ARBA" id="ARBA00022729"/>
    </source>
</evidence>
<dbReference type="FunFam" id="2.60.40.10:FF:000049">
    <property type="entry name" value="Leukocyte immunoglobulin-like receptor subfamily B member 1"/>
    <property type="match status" value="3"/>
</dbReference>
<keyword evidence="2" id="KW-1015">Disulfide bond</keyword>
<dbReference type="GO" id="GO:0002764">
    <property type="term" value="P:immune response-regulating signaling pathway"/>
    <property type="evidence" value="ECO:0007669"/>
    <property type="project" value="TreeGrafter"/>
</dbReference>
<evidence type="ECO:0000313" key="6">
    <source>
        <dbReference type="Ensembl" id="ENSTMTP00000027289.1"/>
    </source>
</evidence>
<feature type="region of interest" description="Disordered" evidence="4">
    <location>
        <begin position="453"/>
        <end position="473"/>
    </location>
</feature>
<dbReference type="PANTHER" id="PTHR11738:SF186">
    <property type="entry name" value="OSTEOCLAST-ASSOCIATED IMMUNOGLOBULIN-LIKE RECEPTOR"/>
    <property type="match status" value="1"/>
</dbReference>
<evidence type="ECO:0000259" key="5">
    <source>
        <dbReference type="PROSITE" id="PS50835"/>
    </source>
</evidence>
<dbReference type="GeneTree" id="ENSGT01150000286974"/>
<name>A0A674K7J6_9SAUR</name>
<dbReference type="InterPro" id="IPR003598">
    <property type="entry name" value="Ig_sub2"/>
</dbReference>
<dbReference type="Proteomes" id="UP000472274">
    <property type="component" value="Unplaced"/>
</dbReference>
<dbReference type="AlphaFoldDB" id="A0A674K7J6"/>
<dbReference type="InterPro" id="IPR013783">
    <property type="entry name" value="Ig-like_fold"/>
</dbReference>
<dbReference type="InterPro" id="IPR050412">
    <property type="entry name" value="Ig-like_Receptors_ImmuneReg"/>
</dbReference>
<reference evidence="6" key="1">
    <citation type="submission" date="2025-08" db="UniProtKB">
        <authorList>
            <consortium name="Ensembl"/>
        </authorList>
    </citation>
    <scope>IDENTIFICATION</scope>
</reference>
<dbReference type="PANTHER" id="PTHR11738">
    <property type="entry name" value="MHC CLASS I NK CELL RECEPTOR"/>
    <property type="match status" value="1"/>
</dbReference>
<feature type="region of interest" description="Disordered" evidence="4">
    <location>
        <begin position="260"/>
        <end position="280"/>
    </location>
</feature>
<dbReference type="SUPFAM" id="SSF48726">
    <property type="entry name" value="Immunoglobulin"/>
    <property type="match status" value="3"/>
</dbReference>
<sequence>MRIPRTRELRLGVCGAGKPSLPRPSISLSPTGVTAPGADVTIRCQGQRRDVRFFLHKAGDSNPQRHMDPAGAGAEFRIPTMGRQHGGSYSCSYQPQSESFVFSEPSDPVELVVLPAPRPSISVSPSGVIAVGGAVTIRCQCRCEARRLFLYKDKIQIRELDAAGDGGEFTIPSARWADGGVYMCQSRSRSEPPNWSDPSDIVRIIVAGEGPGSAFPLPAPHPARPSWGSLGRWDTPWDLALGWGLFLTVSVQHPGPALGTSKPNTCLGPHSSSGRSSQEYMGCRRGSSGWVFSQGPRLWDHAARSDCAGVCLTACLLLIAEPSYPKPSISLSPNMGVTLGGAVTIQCWGQHQNMRFLMYKDGNPNVLQDAEPAGNLAEFPIRSVNRRDAGSYSCYYHKKWYPFTWSHPSDSMELVVAGELPGSVSALPAAHPAGHSGAGACARGASRCRAPESVGLEHRTPPGSRASSSGCGGHTKCPSKSGHIFLPVHAPDQGGLCTNGTLRARLCPEPWAQQRGRQLGDRDRITGGFPSKRQQQLLLFRGRGRGDPCPRGSCRAGAFPRGMLPRPSPLWGRTEESGPRGCPAGPAPIL</sequence>
<feature type="domain" description="Ig-like" evidence="5">
    <location>
        <begin position="327"/>
        <end position="394"/>
    </location>
</feature>
<dbReference type="InterPro" id="IPR003599">
    <property type="entry name" value="Ig_sub"/>
</dbReference>
<keyword evidence="7" id="KW-1185">Reference proteome</keyword>
<evidence type="ECO:0000256" key="3">
    <source>
        <dbReference type="ARBA" id="ARBA00023319"/>
    </source>
</evidence>
<evidence type="ECO:0000256" key="4">
    <source>
        <dbReference type="SAM" id="MobiDB-lite"/>
    </source>
</evidence>
<evidence type="ECO:0000256" key="2">
    <source>
        <dbReference type="ARBA" id="ARBA00023157"/>
    </source>
</evidence>
<dbReference type="PROSITE" id="PS50835">
    <property type="entry name" value="IG_LIKE"/>
    <property type="match status" value="1"/>
</dbReference>
<feature type="region of interest" description="Disordered" evidence="4">
    <location>
        <begin position="549"/>
        <end position="590"/>
    </location>
</feature>